<feature type="compositionally biased region" description="Low complexity" evidence="1">
    <location>
        <begin position="18"/>
        <end position="27"/>
    </location>
</feature>
<feature type="domain" description="Autotransporter" evidence="2">
    <location>
        <begin position="101"/>
        <end position="454"/>
    </location>
</feature>
<reference evidence="3" key="1">
    <citation type="submission" date="2019-09" db="EMBL/GenBank/DDBJ databases">
        <title>Characterisation of the sponge microbiome using genome-centric metagenomics.</title>
        <authorList>
            <person name="Engelberts J.P."/>
            <person name="Robbins S.J."/>
            <person name="De Goeij J.M."/>
            <person name="Aranda M."/>
            <person name="Bell S.C."/>
            <person name="Webster N.S."/>
        </authorList>
    </citation>
    <scope>NUCLEOTIDE SEQUENCE</scope>
    <source>
        <strain evidence="3">SB0676_bin_10</strain>
    </source>
</reference>
<gene>
    <name evidence="3" type="ORF">F4162_06240</name>
</gene>
<dbReference type="Gene3D" id="2.40.128.130">
    <property type="entry name" value="Autotransporter beta-domain"/>
    <property type="match status" value="1"/>
</dbReference>
<dbReference type="EMBL" id="VYDO01000203">
    <property type="protein sequence ID" value="MYG38567.1"/>
    <property type="molecule type" value="Genomic_DNA"/>
</dbReference>
<evidence type="ECO:0000313" key="3">
    <source>
        <dbReference type="EMBL" id="MYG38567.1"/>
    </source>
</evidence>
<dbReference type="SUPFAM" id="SSF103515">
    <property type="entry name" value="Autotransporter"/>
    <property type="match status" value="1"/>
</dbReference>
<protein>
    <submittedName>
        <fullName evidence="3">Autotransporter domain-containing protein</fullName>
    </submittedName>
</protein>
<sequence>MPILCCRCPPRPGGRSNSASRAAPHPASAHRGRYRSLPAGSSAGALCPLSAHPSPTSPQCRPLRRASRPGPPRHGLQRPPGLPRHCPAGAIHGRHHLHCPHFALWGSVDYYRFGDAADNFSIDGRNWTFTVGVDGNMKPDLLAGVALSRSSVRSDYDYFGSAMGSDYDVDLIVVSPYLNWSASDSSLGLWASVGYGKGNSQFTLNTIGDLELASLDDVDQDATRQERDSDFFSFAGGLRWDGLRSDHIQLALKLAGSTTSFLERESQQGRLATEVAREFPFPNGVLSSSLDLAVLLDRDNPSATSMAEGLDWAADNDQFTASTVARTLLFSGDRYQWGLGAALNHQAGVRPGEGLSLSLTPSFGVTDSHLTELDILSTPEDADLAFHPWQPSARLNARLDYGIPTGNALLTPYTQFNMAHNSTVYGAGLRYQLDDSLEMDLSASHRSRSSSNNDNRILLQLRTGLRNGGRR</sequence>
<dbReference type="InterPro" id="IPR036709">
    <property type="entry name" value="Autotransporte_beta_dom_sf"/>
</dbReference>
<dbReference type="InterPro" id="IPR005546">
    <property type="entry name" value="Autotransporte_beta"/>
</dbReference>
<dbReference type="Pfam" id="PF03797">
    <property type="entry name" value="Autotransporter"/>
    <property type="match status" value="1"/>
</dbReference>
<organism evidence="3">
    <name type="scientific">Synechococcus sp. SB0676_bin_10</name>
    <dbReference type="NCBI Taxonomy" id="2604869"/>
    <lineage>
        <taxon>Bacteria</taxon>
        <taxon>Bacillati</taxon>
        <taxon>Cyanobacteriota</taxon>
        <taxon>Cyanophyceae</taxon>
        <taxon>Synechococcales</taxon>
        <taxon>Synechococcaceae</taxon>
        <taxon>Synechococcus</taxon>
    </lineage>
</organism>
<evidence type="ECO:0000256" key="1">
    <source>
        <dbReference type="SAM" id="MobiDB-lite"/>
    </source>
</evidence>
<dbReference type="SMART" id="SM00869">
    <property type="entry name" value="Autotransporter"/>
    <property type="match status" value="1"/>
</dbReference>
<feature type="region of interest" description="Disordered" evidence="1">
    <location>
        <begin position="11"/>
        <end position="87"/>
    </location>
</feature>
<dbReference type="AlphaFoldDB" id="A0A6B1F8R9"/>
<feature type="region of interest" description="Disordered" evidence="1">
    <location>
        <begin position="442"/>
        <end position="471"/>
    </location>
</feature>
<proteinExistence type="predicted"/>
<evidence type="ECO:0000259" key="2">
    <source>
        <dbReference type="SMART" id="SM00869"/>
    </source>
</evidence>
<accession>A0A6B1F8R9</accession>
<name>A0A6B1F8R9_9SYNE</name>
<comment type="caution">
    <text evidence="3">The sequence shown here is derived from an EMBL/GenBank/DDBJ whole genome shotgun (WGS) entry which is preliminary data.</text>
</comment>